<keyword evidence="2" id="KW-1185">Reference proteome</keyword>
<evidence type="ECO:0000313" key="2">
    <source>
        <dbReference type="Proteomes" id="UP000215563"/>
    </source>
</evidence>
<reference evidence="1 2" key="1">
    <citation type="submission" date="2017-07" db="EMBL/GenBank/DDBJ databases">
        <title>Amycolatopsis alba DSM 44262 Genome sequencing and assembly.</title>
        <authorList>
            <person name="Kaur N."/>
            <person name="Mayilraj S."/>
        </authorList>
    </citation>
    <scope>NUCLEOTIDE SEQUENCE [LARGE SCALE GENOMIC DNA]</scope>
    <source>
        <strain evidence="1 2">DSM 44262</strain>
    </source>
</reference>
<protein>
    <submittedName>
        <fullName evidence="1">Uncharacterized protein</fullName>
    </submittedName>
</protein>
<dbReference type="Pfam" id="PF19674">
    <property type="entry name" value="DUF6177"/>
    <property type="match status" value="1"/>
</dbReference>
<dbReference type="InterPro" id="IPR046175">
    <property type="entry name" value="DUF6177"/>
</dbReference>
<dbReference type="RefSeq" id="WP_026466852.1">
    <property type="nucleotide sequence ID" value="NZ_KB913032.1"/>
</dbReference>
<organism evidence="1 2">
    <name type="scientific">Amycolatopsis alba DSM 44262</name>
    <dbReference type="NCBI Taxonomy" id="1125972"/>
    <lineage>
        <taxon>Bacteria</taxon>
        <taxon>Bacillati</taxon>
        <taxon>Actinomycetota</taxon>
        <taxon>Actinomycetes</taxon>
        <taxon>Pseudonocardiales</taxon>
        <taxon>Pseudonocardiaceae</taxon>
        <taxon>Amycolatopsis</taxon>
    </lineage>
</organism>
<dbReference type="EMBL" id="NMQU01000101">
    <property type="protein sequence ID" value="OXM45632.1"/>
    <property type="molecule type" value="Genomic_DNA"/>
</dbReference>
<dbReference type="Proteomes" id="UP000215563">
    <property type="component" value="Unassembled WGS sequence"/>
</dbReference>
<accession>A0A229RG37</accession>
<name>A0A229RG37_AMYAL</name>
<dbReference type="OrthoDB" id="5103427at2"/>
<evidence type="ECO:0000313" key="1">
    <source>
        <dbReference type="EMBL" id="OXM45632.1"/>
    </source>
</evidence>
<sequence>MVEPVKEAVVFEQFRTVVPASPRLIEAAWTAVESGRTLQVVTAGHSEITYPLEKLLGEIRGEWVVRDDRGRHRDGLSGIPLTWDGGRYARDPGVPASPLGPAPDSGELEVRIAALHPDGEPLRLGKIVEAVATVLTGAGPAGWGVAEPATEPWSADDLAAFCRDRAPESSGLVFVGPGVTGRLGVSTVDGGVLEEIELSGPPAGTVRQEVIEALAGALAGLVRSMVVAAHPGRRDGLRTSTPTLPAVPYGVLIGHEILGKKKSLPDAEVRMLGSEGREAAWFRLDSGRRSPFEELDDVLRHFVGAAGQDTSP</sequence>
<comment type="caution">
    <text evidence="1">The sequence shown here is derived from an EMBL/GenBank/DDBJ whole genome shotgun (WGS) entry which is preliminary data.</text>
</comment>
<proteinExistence type="predicted"/>
<gene>
    <name evidence="1" type="ORF">CFP75_30350</name>
</gene>
<dbReference type="AlphaFoldDB" id="A0A229RG37"/>